<evidence type="ECO:0000313" key="2">
    <source>
        <dbReference type="EMBL" id="CAB4022002.1"/>
    </source>
</evidence>
<accession>A0A6S7K0I7</accession>
<feature type="region of interest" description="Disordered" evidence="1">
    <location>
        <begin position="629"/>
        <end position="657"/>
    </location>
</feature>
<feature type="compositionally biased region" description="Basic residues" evidence="1">
    <location>
        <begin position="48"/>
        <end position="57"/>
    </location>
</feature>
<evidence type="ECO:0000313" key="3">
    <source>
        <dbReference type="Proteomes" id="UP001152795"/>
    </source>
</evidence>
<dbReference type="GO" id="GO:0005634">
    <property type="term" value="C:nucleus"/>
    <property type="evidence" value="ECO:0007669"/>
    <property type="project" value="TreeGrafter"/>
</dbReference>
<dbReference type="GO" id="GO:0008608">
    <property type="term" value="P:attachment of spindle microtubules to kinetochore"/>
    <property type="evidence" value="ECO:0007669"/>
    <property type="project" value="InterPro"/>
</dbReference>
<keyword evidence="3" id="KW-1185">Reference proteome</keyword>
<proteinExistence type="predicted"/>
<dbReference type="EMBL" id="CACRXK020011756">
    <property type="protein sequence ID" value="CAB4022002.1"/>
    <property type="molecule type" value="Genomic_DNA"/>
</dbReference>
<feature type="region of interest" description="Disordered" evidence="1">
    <location>
        <begin position="289"/>
        <end position="331"/>
    </location>
</feature>
<evidence type="ECO:0000256" key="1">
    <source>
        <dbReference type="SAM" id="MobiDB-lite"/>
    </source>
</evidence>
<dbReference type="AlphaFoldDB" id="A0A6S7K0I7"/>
<name>A0A6S7K0I7_PARCT</name>
<feature type="region of interest" description="Disordered" evidence="1">
    <location>
        <begin position="782"/>
        <end position="802"/>
    </location>
</feature>
<reference evidence="2" key="1">
    <citation type="submission" date="2020-04" db="EMBL/GenBank/DDBJ databases">
        <authorList>
            <person name="Alioto T."/>
            <person name="Alioto T."/>
            <person name="Gomez Garrido J."/>
        </authorList>
    </citation>
    <scope>NUCLEOTIDE SEQUENCE</scope>
    <source>
        <strain evidence="2">A484AB</strain>
    </source>
</reference>
<dbReference type="PANTHER" id="PTHR16520">
    <property type="entry name" value="KINETOCHORE SCAFFOLD 1"/>
    <property type="match status" value="1"/>
</dbReference>
<feature type="region of interest" description="Disordered" evidence="1">
    <location>
        <begin position="26"/>
        <end position="61"/>
    </location>
</feature>
<organism evidence="2 3">
    <name type="scientific">Paramuricea clavata</name>
    <name type="common">Red gorgonian</name>
    <name type="synonym">Violescent sea-whip</name>
    <dbReference type="NCBI Taxonomy" id="317549"/>
    <lineage>
        <taxon>Eukaryota</taxon>
        <taxon>Metazoa</taxon>
        <taxon>Cnidaria</taxon>
        <taxon>Anthozoa</taxon>
        <taxon>Octocorallia</taxon>
        <taxon>Malacalcyonacea</taxon>
        <taxon>Plexauridae</taxon>
        <taxon>Paramuricea</taxon>
    </lineage>
</organism>
<sequence length="910" mass="103497">MYANDENSEPSIRKGKRRSSILKIPKSPGCVLDDIDPNAENVEETAQRPKKARRSSSRRVSFAETCQIKEIPNKVLEKMDPDEFTINEDTSVPPSFLNLESTRDNSVYRPAASTLAGLPSLLTSPIQESPPQRSSFHELSPDNGENQLDFTQFDQSTVFTSKYSVSNKCSHEEDDEQLDFTRSHGAYIQDNRIHTTVPQDMMEMTTNYDGWEFEQSTVLTRQVVASKVAISNHGQMQKLNASSFLDQLKVNASSENFERRNSYDTFQTSRNVQCPKLDGTSFLNQLRTSNNASFQPQQQRDTISNPSRTEAHSTTFPITDTFPRTITQSPKIDQSSFLSQLQATSSYQQRVSNNKPLFPQSNLHSTMMRKEDNLDFTQCVGNGIQGARLKTSDGNDDVTSNEMEMTANYGNWMESATPAAAKNNPSLGGQRSLQKNNDLDFTRCHGGNIQPFPYQHYDDADRTTNQMEMTRNYQNWEQQQTYMVPLQRNDISHKRSPEKDDNLEFTHCHAGNIETAQFQIVDEDITVNMEMTRNYENWEQEKPNMNSVQLKTPRNWEQEKPNMNSVQLKTPRNDNNLRFINKHSLEKDDNLEFTRCEAGRIEISQSGTVCEDVGANQMEMTRNYENWEEEKSHMIPGSSNDSNFRSRNKRSPEKGDNLEFTRCQAGHIEISQSETVDEGVAGNQMEMTRNYENWEQEKSMESRTPMNANNLVQKVSEKISDVPANRLGDDLDRTASEKINALRDVDMPASQISMPIMVNASRLEEFSGNQTSLSLSRQLKMSEKQTSTKPMANASRVEELSGNQTSLMNVSRQLKITENQTSAKSMANVSRHVEITGNETPKVARREEVSETQKSTMNVSRFIDMSGNQSSLMNTKRHLEISESQTSLVKAVPRATSSKVTMDKNFQRFE</sequence>
<feature type="non-terminal residue" evidence="2">
    <location>
        <position position="1"/>
    </location>
</feature>
<gene>
    <name evidence="2" type="ORF">PACLA_8A084469</name>
</gene>
<feature type="region of interest" description="Disordered" evidence="1">
    <location>
        <begin position="122"/>
        <end position="141"/>
    </location>
</feature>
<dbReference type="GO" id="GO:0034501">
    <property type="term" value="P:protein localization to kinetochore"/>
    <property type="evidence" value="ECO:0007669"/>
    <property type="project" value="InterPro"/>
</dbReference>
<comment type="caution">
    <text evidence="2">The sequence shown here is derived from an EMBL/GenBank/DDBJ whole genome shotgun (WGS) entry which is preliminary data.</text>
</comment>
<feature type="region of interest" description="Disordered" evidence="1">
    <location>
        <begin position="1"/>
        <end position="20"/>
    </location>
</feature>
<feature type="compositionally biased region" description="Acidic residues" evidence="1">
    <location>
        <begin position="33"/>
        <end position="43"/>
    </location>
</feature>
<dbReference type="InterPro" id="IPR037388">
    <property type="entry name" value="Blinkin"/>
</dbReference>
<dbReference type="PANTHER" id="PTHR16520:SF3">
    <property type="entry name" value="KINETOCHORE SCAFFOLD 1"/>
    <property type="match status" value="1"/>
</dbReference>
<feature type="compositionally biased region" description="Polar residues" evidence="1">
    <location>
        <begin position="122"/>
        <end position="134"/>
    </location>
</feature>
<dbReference type="Proteomes" id="UP001152795">
    <property type="component" value="Unassembled WGS sequence"/>
</dbReference>
<protein>
    <submittedName>
        <fullName evidence="2">Uncharacterized protein</fullName>
    </submittedName>
</protein>